<dbReference type="Gene3D" id="3.40.50.410">
    <property type="entry name" value="von Willebrand factor, type A domain"/>
    <property type="match status" value="1"/>
</dbReference>
<accession>A0AAD9NF53</accession>
<dbReference type="GO" id="GO:0004842">
    <property type="term" value="F:ubiquitin-protein transferase activity"/>
    <property type="evidence" value="ECO:0007669"/>
    <property type="project" value="TreeGrafter"/>
</dbReference>
<dbReference type="SMART" id="SM00327">
    <property type="entry name" value="VWA"/>
    <property type="match status" value="1"/>
</dbReference>
<reference evidence="4" key="1">
    <citation type="journal article" date="2023" name="Mol. Biol. Evol.">
        <title>Third-Generation Sequencing Reveals the Adaptive Role of the Epigenome in Three Deep-Sea Polychaetes.</title>
        <authorList>
            <person name="Perez M."/>
            <person name="Aroh O."/>
            <person name="Sun Y."/>
            <person name="Lan Y."/>
            <person name="Juniper S.K."/>
            <person name="Young C.R."/>
            <person name="Angers B."/>
            <person name="Qian P.Y."/>
        </authorList>
    </citation>
    <scope>NUCLEOTIDE SEQUENCE</scope>
    <source>
        <strain evidence="4">P08H-3</strain>
    </source>
</reference>
<dbReference type="AlphaFoldDB" id="A0AAD9NF53"/>
<evidence type="ECO:0000313" key="5">
    <source>
        <dbReference type="Proteomes" id="UP001208570"/>
    </source>
</evidence>
<feature type="domain" description="VWFA" evidence="3">
    <location>
        <begin position="105"/>
        <end position="301"/>
    </location>
</feature>
<comment type="caution">
    <text evidence="4">The sequence shown here is derived from an EMBL/GenBank/DDBJ whole genome shotgun (WGS) entry which is preliminary data.</text>
</comment>
<dbReference type="GO" id="GO:0005634">
    <property type="term" value="C:nucleus"/>
    <property type="evidence" value="ECO:0007669"/>
    <property type="project" value="TreeGrafter"/>
</dbReference>
<keyword evidence="2" id="KW-1133">Transmembrane helix</keyword>
<evidence type="ECO:0000256" key="1">
    <source>
        <dbReference type="SAM" id="MobiDB-lite"/>
    </source>
</evidence>
<feature type="compositionally biased region" description="Basic and acidic residues" evidence="1">
    <location>
        <begin position="334"/>
        <end position="343"/>
    </location>
</feature>
<sequence>MGPGICSETKNTSSSAMWSLILYILAVVVGLLLFMLYEPEDEKDPEMTAVDSVRRRSRKKNFRLSSLFGVVSASVDGDQDADDFKEHFHSLSEISDACSKAGLGKSNLIIGIDFTASNEWQGRKSFSGSCLHKTVGDRVYNPYQKVISILGQALAPFTEENLIPAYGFGDSVTCDEDVFSFSEDESPCHGFQQVLDRYNEIVKSITLGGPTSFAPIIMKSIQIVKETRKYHILVIVADGQVTEEGSTIEAIVEASNHPISIIVVGVGDGPWRVMEEFDHRLPKRKFDNFRFVDYYKTTSKAKNPDTAFALQTLMEIPDQYKWIKSLGYLKEDSQTADSPEHMEGSASFQSSNSLYRDVSAHSSPSGSPKSQQSVRSSCNIRRRVLSERQVTPV</sequence>
<dbReference type="InterPro" id="IPR010734">
    <property type="entry name" value="Copine_C"/>
</dbReference>
<keyword evidence="5" id="KW-1185">Reference proteome</keyword>
<proteinExistence type="predicted"/>
<dbReference type="InterPro" id="IPR036465">
    <property type="entry name" value="vWFA_dom_sf"/>
</dbReference>
<dbReference type="Proteomes" id="UP001208570">
    <property type="component" value="Unassembled WGS sequence"/>
</dbReference>
<dbReference type="InterPro" id="IPR052079">
    <property type="entry name" value="E3_ligase/Copine_domain"/>
</dbReference>
<dbReference type="PANTHER" id="PTHR45751">
    <property type="entry name" value="COPINE FAMILY PROTEIN 1"/>
    <property type="match status" value="1"/>
</dbReference>
<evidence type="ECO:0000313" key="4">
    <source>
        <dbReference type="EMBL" id="KAK2164934.1"/>
    </source>
</evidence>
<keyword evidence="2" id="KW-0812">Transmembrane</keyword>
<feature type="compositionally biased region" description="Low complexity" evidence="1">
    <location>
        <begin position="360"/>
        <end position="373"/>
    </location>
</feature>
<dbReference type="InterPro" id="IPR002035">
    <property type="entry name" value="VWF_A"/>
</dbReference>
<gene>
    <name evidence="4" type="ORF">LSH36_57g02041</name>
</gene>
<feature type="region of interest" description="Disordered" evidence="1">
    <location>
        <begin position="334"/>
        <end position="393"/>
    </location>
</feature>
<dbReference type="EMBL" id="JAODUP010000057">
    <property type="protein sequence ID" value="KAK2164934.1"/>
    <property type="molecule type" value="Genomic_DNA"/>
</dbReference>
<protein>
    <recommendedName>
        <fullName evidence="3">VWFA domain-containing protein</fullName>
    </recommendedName>
</protein>
<organism evidence="4 5">
    <name type="scientific">Paralvinella palmiformis</name>
    <dbReference type="NCBI Taxonomy" id="53620"/>
    <lineage>
        <taxon>Eukaryota</taxon>
        <taxon>Metazoa</taxon>
        <taxon>Spiralia</taxon>
        <taxon>Lophotrochozoa</taxon>
        <taxon>Annelida</taxon>
        <taxon>Polychaeta</taxon>
        <taxon>Sedentaria</taxon>
        <taxon>Canalipalpata</taxon>
        <taxon>Terebellida</taxon>
        <taxon>Terebelliformia</taxon>
        <taxon>Alvinellidae</taxon>
        <taxon>Paralvinella</taxon>
    </lineage>
</organism>
<keyword evidence="2" id="KW-0472">Membrane</keyword>
<name>A0AAD9NF53_9ANNE</name>
<feature type="transmembrane region" description="Helical" evidence="2">
    <location>
        <begin position="17"/>
        <end position="37"/>
    </location>
</feature>
<evidence type="ECO:0000256" key="2">
    <source>
        <dbReference type="SAM" id="Phobius"/>
    </source>
</evidence>
<dbReference type="Pfam" id="PF07002">
    <property type="entry name" value="Copine"/>
    <property type="match status" value="1"/>
</dbReference>
<dbReference type="GO" id="GO:0016567">
    <property type="term" value="P:protein ubiquitination"/>
    <property type="evidence" value="ECO:0007669"/>
    <property type="project" value="TreeGrafter"/>
</dbReference>
<dbReference type="SUPFAM" id="SSF53300">
    <property type="entry name" value="vWA-like"/>
    <property type="match status" value="1"/>
</dbReference>
<evidence type="ECO:0000259" key="3">
    <source>
        <dbReference type="SMART" id="SM00327"/>
    </source>
</evidence>
<dbReference type="PANTHER" id="PTHR45751:SF53">
    <property type="entry name" value="VWFA DOMAIN-CONTAINING PROTEIN"/>
    <property type="match status" value="1"/>
</dbReference>